<organism evidence="3 4">
    <name type="scientific">Lichtheimia corymbifera JMRC:FSU:9682</name>
    <dbReference type="NCBI Taxonomy" id="1263082"/>
    <lineage>
        <taxon>Eukaryota</taxon>
        <taxon>Fungi</taxon>
        <taxon>Fungi incertae sedis</taxon>
        <taxon>Mucoromycota</taxon>
        <taxon>Mucoromycotina</taxon>
        <taxon>Mucoromycetes</taxon>
        <taxon>Mucorales</taxon>
        <taxon>Lichtheimiaceae</taxon>
        <taxon>Lichtheimia</taxon>
    </lineage>
</organism>
<evidence type="ECO:0000313" key="4">
    <source>
        <dbReference type="Proteomes" id="UP000027586"/>
    </source>
</evidence>
<gene>
    <name evidence="3" type="ORF">LCOR_06203.1</name>
</gene>
<reference evidence="3" key="1">
    <citation type="submission" date="2013-08" db="EMBL/GenBank/DDBJ databases">
        <title>Gene expansion shapes genome architecture in the human pathogen Lichtheimia corymbifera: an evolutionary genomics analysis in the ancient terrestrial Mucorales (Mucoromycotina).</title>
        <authorList>
            <person name="Schwartze V.U."/>
            <person name="Winter S."/>
            <person name="Shelest E."/>
            <person name="Marcet-Houben M."/>
            <person name="Horn F."/>
            <person name="Wehner S."/>
            <person name="Hoffmann K."/>
            <person name="Riege K."/>
            <person name="Sammeth M."/>
            <person name="Nowrousian M."/>
            <person name="Valiante V."/>
            <person name="Linde J."/>
            <person name="Jacobsen I.D."/>
            <person name="Marz M."/>
            <person name="Brakhage A.A."/>
            <person name="Gabaldon T."/>
            <person name="Bocker S."/>
            <person name="Voigt K."/>
        </authorList>
    </citation>
    <scope>NUCLEOTIDE SEQUENCE [LARGE SCALE GENOMIC DNA]</scope>
    <source>
        <strain evidence="3">FSU 9682</strain>
    </source>
</reference>
<keyword evidence="4" id="KW-1185">Reference proteome</keyword>
<dbReference type="AlphaFoldDB" id="A0A068RY15"/>
<feature type="region of interest" description="Disordered" evidence="1">
    <location>
        <begin position="1"/>
        <end position="25"/>
    </location>
</feature>
<sequence>MVSSTQQPIHRQAQAATTRSTQQQQSYAYQSSPRALIYIAMRFICCVYVLVRQKVHSRATVSGSLYRCTRSWIVNGVACDTHTHLKVCLLLTFLFRTLAYPTHHQSLQRAIPPFCI</sequence>
<dbReference type="Proteomes" id="UP000027586">
    <property type="component" value="Unassembled WGS sequence"/>
</dbReference>
<evidence type="ECO:0000313" key="3">
    <source>
        <dbReference type="EMBL" id="CDH55008.1"/>
    </source>
</evidence>
<feature type="transmembrane region" description="Helical" evidence="2">
    <location>
        <begin position="35"/>
        <end position="51"/>
    </location>
</feature>
<keyword evidence="2" id="KW-0812">Transmembrane</keyword>
<keyword evidence="2" id="KW-0472">Membrane</keyword>
<comment type="caution">
    <text evidence="3">The sequence shown here is derived from an EMBL/GenBank/DDBJ whole genome shotgun (WGS) entry which is preliminary data.</text>
</comment>
<proteinExistence type="predicted"/>
<name>A0A068RY15_9FUNG</name>
<protein>
    <submittedName>
        <fullName evidence="3">Uncharacterized protein</fullName>
    </submittedName>
</protein>
<evidence type="ECO:0000256" key="2">
    <source>
        <dbReference type="SAM" id="Phobius"/>
    </source>
</evidence>
<evidence type="ECO:0000256" key="1">
    <source>
        <dbReference type="SAM" id="MobiDB-lite"/>
    </source>
</evidence>
<accession>A0A068RY15</accession>
<feature type="compositionally biased region" description="Low complexity" evidence="1">
    <location>
        <begin position="11"/>
        <end position="25"/>
    </location>
</feature>
<dbReference type="EMBL" id="CBTN010000027">
    <property type="protein sequence ID" value="CDH55008.1"/>
    <property type="molecule type" value="Genomic_DNA"/>
</dbReference>
<dbReference type="VEuPathDB" id="FungiDB:LCOR_06203.1"/>
<keyword evidence="2" id="KW-1133">Transmembrane helix</keyword>